<name>A0A1U8GVF6_CAPAN</name>
<proteinExistence type="predicted"/>
<dbReference type="OrthoDB" id="1080706at2759"/>
<sequence length="428" mass="48323">MDQDSPPYYISKNKKPNCELVATNHADSCKFYNMFSFKTMLVVILVVALPFFPLGTPEIISQTLNTGNWELVQLILVGIAVSYGLFSKKSDDEIENEYLYSSKFNNVQSRLLEVSSFFYDEAEKHDECDENRVQTWNNCQYYSGKPIVVVAKEIASSRSVEKPLLLPIRSLKSPVIEPISTTTTSPKSMISSPRKLSTSLSFSSESNQAKIEQFDHKIVRKKSFNKSSDSQPPSPPPLPPSPIVKKSTLLKPSSIVMVDKGSFDKEPRRRTRSVPFELSSYKGKSVRTIRPFIGAARARVYAKDVINGKAEERNKEVEETFVDKWIHEECHYASEPALMEFSEEEKKTLSLEKVVVETDEDSDDYIEESSKDVDVAGKKESNTATDGGPDNVDKKADEFIAKFREQIRLQRIKSVRTSAGQPAKKLLQ</sequence>
<dbReference type="STRING" id="4072.A0A1U8GVF6"/>
<dbReference type="OMA" id="DQDSAPY"/>
<accession>A0A1U8GVF6</accession>
<reference evidence="3 4" key="1">
    <citation type="journal article" date="2014" name="Nat. Genet.">
        <title>Genome sequence of the hot pepper provides insights into the evolution of pungency in Capsicum species.</title>
        <authorList>
            <person name="Kim S."/>
            <person name="Park M."/>
            <person name="Yeom S.I."/>
            <person name="Kim Y.M."/>
            <person name="Lee J.M."/>
            <person name="Lee H.A."/>
            <person name="Seo E."/>
            <person name="Choi J."/>
            <person name="Cheong K."/>
            <person name="Kim K.T."/>
            <person name="Jung K."/>
            <person name="Lee G.W."/>
            <person name="Oh S.K."/>
            <person name="Bae C."/>
            <person name="Kim S.B."/>
            <person name="Lee H.Y."/>
            <person name="Kim S.Y."/>
            <person name="Kim M.S."/>
            <person name="Kang B.C."/>
            <person name="Jo Y.D."/>
            <person name="Yang H.B."/>
            <person name="Jeong H.J."/>
            <person name="Kang W.H."/>
            <person name="Kwon J.K."/>
            <person name="Shin C."/>
            <person name="Lim J.Y."/>
            <person name="Park J.H."/>
            <person name="Huh J.H."/>
            <person name="Kim J.S."/>
            <person name="Kim B.D."/>
            <person name="Cohen O."/>
            <person name="Paran I."/>
            <person name="Suh M.C."/>
            <person name="Lee S.B."/>
            <person name="Kim Y.K."/>
            <person name="Shin Y."/>
            <person name="Noh S.J."/>
            <person name="Park J."/>
            <person name="Seo Y.S."/>
            <person name="Kwon S.Y."/>
            <person name="Kim H.A."/>
            <person name="Park J.M."/>
            <person name="Kim H.J."/>
            <person name="Choi S.B."/>
            <person name="Bosland P.W."/>
            <person name="Reeves G."/>
            <person name="Jo S.H."/>
            <person name="Lee B.W."/>
            <person name="Cho H.T."/>
            <person name="Choi H.S."/>
            <person name="Lee M.S."/>
            <person name="Yu Y."/>
            <person name="Do Choi Y."/>
            <person name="Park B.S."/>
            <person name="van Deynze A."/>
            <person name="Ashrafi H."/>
            <person name="Hill T."/>
            <person name="Kim W.T."/>
            <person name="Pai H.S."/>
            <person name="Ahn H.K."/>
            <person name="Yeam I."/>
            <person name="Giovannoni J.J."/>
            <person name="Rose J.K."/>
            <person name="Sorensen I."/>
            <person name="Lee S.J."/>
            <person name="Kim R.W."/>
            <person name="Choi I.Y."/>
            <person name="Choi B.S."/>
            <person name="Lim J.S."/>
            <person name="Lee Y.H."/>
            <person name="Choi D."/>
        </authorList>
    </citation>
    <scope>NUCLEOTIDE SEQUENCE [LARGE SCALE GENOMIC DNA]</scope>
    <source>
        <strain evidence="4">cv. CM334</strain>
    </source>
</reference>
<keyword evidence="2" id="KW-0472">Membrane</keyword>
<dbReference type="Gramene" id="PHT78904">
    <property type="protein sequence ID" value="PHT78904"/>
    <property type="gene ID" value="T459_16956"/>
</dbReference>
<dbReference type="PANTHER" id="PTHR34059">
    <property type="entry name" value="EXPRESSED PROTEIN"/>
    <property type="match status" value="1"/>
</dbReference>
<evidence type="ECO:0000313" key="4">
    <source>
        <dbReference type="Proteomes" id="UP000222542"/>
    </source>
</evidence>
<protein>
    <submittedName>
        <fullName evidence="3">Uncharacterized protein</fullName>
    </submittedName>
</protein>
<dbReference type="Pfam" id="PF05553">
    <property type="entry name" value="DUF761"/>
    <property type="match status" value="1"/>
</dbReference>
<feature type="transmembrane region" description="Helical" evidence="2">
    <location>
        <begin position="35"/>
        <end position="55"/>
    </location>
</feature>
<evidence type="ECO:0000256" key="2">
    <source>
        <dbReference type="SAM" id="Phobius"/>
    </source>
</evidence>
<organism evidence="3 4">
    <name type="scientific">Capsicum annuum</name>
    <name type="common">Capsicum pepper</name>
    <dbReference type="NCBI Taxonomy" id="4072"/>
    <lineage>
        <taxon>Eukaryota</taxon>
        <taxon>Viridiplantae</taxon>
        <taxon>Streptophyta</taxon>
        <taxon>Embryophyta</taxon>
        <taxon>Tracheophyta</taxon>
        <taxon>Spermatophyta</taxon>
        <taxon>Magnoliopsida</taxon>
        <taxon>eudicotyledons</taxon>
        <taxon>Gunneridae</taxon>
        <taxon>Pentapetalae</taxon>
        <taxon>asterids</taxon>
        <taxon>lamiids</taxon>
        <taxon>Solanales</taxon>
        <taxon>Solanaceae</taxon>
        <taxon>Solanoideae</taxon>
        <taxon>Capsiceae</taxon>
        <taxon>Capsicum</taxon>
    </lineage>
</organism>
<keyword evidence="4" id="KW-1185">Reference proteome</keyword>
<evidence type="ECO:0000256" key="1">
    <source>
        <dbReference type="SAM" id="MobiDB-lite"/>
    </source>
</evidence>
<reference evidence="3 4" key="2">
    <citation type="journal article" date="2017" name="Genome Biol.">
        <title>New reference genome sequences of hot pepper reveal the massive evolution of plant disease-resistance genes by retroduplication.</title>
        <authorList>
            <person name="Kim S."/>
            <person name="Park J."/>
            <person name="Yeom S.I."/>
            <person name="Kim Y.M."/>
            <person name="Seo E."/>
            <person name="Kim K.T."/>
            <person name="Kim M.S."/>
            <person name="Lee J.M."/>
            <person name="Cheong K."/>
            <person name="Shin H.S."/>
            <person name="Kim S.B."/>
            <person name="Han K."/>
            <person name="Lee J."/>
            <person name="Park M."/>
            <person name="Lee H.A."/>
            <person name="Lee H.Y."/>
            <person name="Lee Y."/>
            <person name="Oh S."/>
            <person name="Lee J.H."/>
            <person name="Choi E."/>
            <person name="Choi E."/>
            <person name="Lee S.E."/>
            <person name="Jeon J."/>
            <person name="Kim H."/>
            <person name="Choi G."/>
            <person name="Song H."/>
            <person name="Lee J."/>
            <person name="Lee S.C."/>
            <person name="Kwon J.K."/>
            <person name="Lee H.Y."/>
            <person name="Koo N."/>
            <person name="Hong Y."/>
            <person name="Kim R.W."/>
            <person name="Kang W.H."/>
            <person name="Huh J.H."/>
            <person name="Kang B.C."/>
            <person name="Yang T.J."/>
            <person name="Lee Y.H."/>
            <person name="Bennetzen J.L."/>
            <person name="Choi D."/>
        </authorList>
    </citation>
    <scope>NUCLEOTIDE SEQUENCE [LARGE SCALE GENOMIC DNA]</scope>
    <source>
        <strain evidence="4">cv. CM334</strain>
    </source>
</reference>
<evidence type="ECO:0000313" key="3">
    <source>
        <dbReference type="EMBL" id="PHT78904.1"/>
    </source>
</evidence>
<feature type="compositionally biased region" description="Basic and acidic residues" evidence="1">
    <location>
        <begin position="368"/>
        <end position="381"/>
    </location>
</feature>
<feature type="region of interest" description="Disordered" evidence="1">
    <location>
        <begin position="223"/>
        <end position="246"/>
    </location>
</feature>
<feature type="region of interest" description="Disordered" evidence="1">
    <location>
        <begin position="360"/>
        <end position="395"/>
    </location>
</feature>
<dbReference type="AlphaFoldDB" id="A0A1U8GVF6"/>
<feature type="compositionally biased region" description="Pro residues" evidence="1">
    <location>
        <begin position="232"/>
        <end position="242"/>
    </location>
</feature>
<gene>
    <name evidence="3" type="ORF">T459_16956</name>
</gene>
<dbReference type="EMBL" id="AYRZ02000006">
    <property type="protein sequence ID" value="PHT78904.1"/>
    <property type="molecule type" value="Genomic_DNA"/>
</dbReference>
<keyword evidence="2" id="KW-0812">Transmembrane</keyword>
<dbReference type="Proteomes" id="UP000222542">
    <property type="component" value="Unassembled WGS sequence"/>
</dbReference>
<comment type="caution">
    <text evidence="3">The sequence shown here is derived from an EMBL/GenBank/DDBJ whole genome shotgun (WGS) entry which is preliminary data.</text>
</comment>
<keyword evidence="2" id="KW-1133">Transmembrane helix</keyword>
<dbReference type="InterPro" id="IPR008480">
    <property type="entry name" value="DUF761_pln"/>
</dbReference>
<dbReference type="KEGG" id="cann:107872941"/>
<feature type="transmembrane region" description="Helical" evidence="2">
    <location>
        <begin position="67"/>
        <end position="86"/>
    </location>
</feature>
<dbReference type="PANTHER" id="PTHR34059:SF1">
    <property type="entry name" value="EXPRESSED PROTEIN"/>
    <property type="match status" value="1"/>
</dbReference>